<dbReference type="GO" id="GO:0016303">
    <property type="term" value="F:1-phosphatidylinositol-3-kinase activity"/>
    <property type="evidence" value="ECO:0007669"/>
    <property type="project" value="TreeGrafter"/>
</dbReference>
<evidence type="ECO:0000256" key="1">
    <source>
        <dbReference type="ARBA" id="ARBA00022679"/>
    </source>
</evidence>
<dbReference type="InterPro" id="IPR015433">
    <property type="entry name" value="PI3/4_kinase"/>
</dbReference>
<evidence type="ECO:0000256" key="3">
    <source>
        <dbReference type="ARBA" id="ARBA00022777"/>
    </source>
</evidence>
<dbReference type="GO" id="GO:0005524">
    <property type="term" value="F:ATP binding"/>
    <property type="evidence" value="ECO:0007669"/>
    <property type="project" value="UniProtKB-KW"/>
</dbReference>
<dbReference type="FunFam" id="1.10.1070.11:FF:000001">
    <property type="entry name" value="Phosphatidylinositol 4,5-bisphosphate 3-kinase catalytic subunit"/>
    <property type="match status" value="1"/>
</dbReference>
<accession>A0A1X7TNY8</accession>
<evidence type="ECO:0000259" key="5">
    <source>
        <dbReference type="PROSITE" id="PS50290"/>
    </source>
</evidence>
<name>A0A1X7TNY8_AMPQE</name>
<keyword evidence="7" id="KW-1185">Reference proteome</keyword>
<dbReference type="PROSITE" id="PS00915">
    <property type="entry name" value="PI3_4_KINASE_1"/>
    <property type="match status" value="1"/>
</dbReference>
<dbReference type="GO" id="GO:0016477">
    <property type="term" value="P:cell migration"/>
    <property type="evidence" value="ECO:0007669"/>
    <property type="project" value="TreeGrafter"/>
</dbReference>
<dbReference type="EnsemblMetazoa" id="XM_020002997.1">
    <property type="protein sequence ID" value="XP_019858556.1"/>
    <property type="gene ID" value="LOC100637686"/>
</dbReference>
<sequence>MDVLESSLKFGLMLEAYLRGSVNHIPELRQQMDGIGKMRSISELLHSKGLKDRDKKEKARDTMQQVLAQQSYKQVLNNCVSTLDPKLTLGGLKDRECRFYDSKMRPLLMVYENPDPSAFPGDIRVIFKNGDDLRQDMLTLQIIGIMDNIWQQEGVDLRLLPYGCISTGARVGFIQCVTQAETIANIQKMLKSTRSMLTLWDSTLLHQWLKDKSPTEQHLKTAAEAFCVSCAGYCVATYVLGIGDRHSDNIMIKESGQLFHVDFGHFLGNFKVKFGMRRERVPFVLASDFEHIIDKYFGFNHFANLCEEAYLILRRRAPLLINLMAMMIQTGIPELRSMNDLNYVREALVLGESEAVAKEHFRGKLQEARRNAWSTSLNWYVHGLSKDNRQ</sequence>
<dbReference type="GO" id="GO:0005942">
    <property type="term" value="C:phosphatidylinositol 3-kinase complex"/>
    <property type="evidence" value="ECO:0007669"/>
    <property type="project" value="TreeGrafter"/>
</dbReference>
<dbReference type="GO" id="GO:0035005">
    <property type="term" value="F:1-phosphatidylinositol-4-phosphate 3-kinase activity"/>
    <property type="evidence" value="ECO:0007669"/>
    <property type="project" value="TreeGrafter"/>
</dbReference>
<organism evidence="6">
    <name type="scientific">Amphimedon queenslandica</name>
    <name type="common">Sponge</name>
    <dbReference type="NCBI Taxonomy" id="400682"/>
    <lineage>
        <taxon>Eukaryota</taxon>
        <taxon>Metazoa</taxon>
        <taxon>Porifera</taxon>
        <taxon>Demospongiae</taxon>
        <taxon>Heteroscleromorpha</taxon>
        <taxon>Haplosclerida</taxon>
        <taxon>Niphatidae</taxon>
        <taxon>Amphimedon</taxon>
    </lineage>
</organism>
<dbReference type="SUPFAM" id="SSF56112">
    <property type="entry name" value="Protein kinase-like (PK-like)"/>
    <property type="match status" value="1"/>
</dbReference>
<dbReference type="EnsemblMetazoa" id="Aqu2.1.16697_001">
    <property type="protein sequence ID" value="Aqu2.1.16697_001"/>
    <property type="gene ID" value="Aqu2.1.16697"/>
</dbReference>
<dbReference type="STRING" id="400682.A0A1X7TNY8"/>
<keyword evidence="1" id="KW-0808">Transferase</keyword>
<feature type="domain" description="PI3K/PI4K catalytic" evidence="5">
    <location>
        <begin position="93"/>
        <end position="373"/>
    </location>
</feature>
<dbReference type="KEGG" id="aqu:100637686"/>
<dbReference type="OrthoDB" id="67688at2759"/>
<dbReference type="Pfam" id="PF00454">
    <property type="entry name" value="PI3_PI4_kinase"/>
    <property type="match status" value="1"/>
</dbReference>
<dbReference type="GO" id="GO:0043491">
    <property type="term" value="P:phosphatidylinositol 3-kinase/protein kinase B signal transduction"/>
    <property type="evidence" value="ECO:0007669"/>
    <property type="project" value="TreeGrafter"/>
</dbReference>
<dbReference type="AlphaFoldDB" id="A0A1X7TNY8"/>
<dbReference type="InParanoid" id="A0A1X7TNY8"/>
<dbReference type="InterPro" id="IPR011009">
    <property type="entry name" value="Kinase-like_dom_sf"/>
</dbReference>
<dbReference type="Gene3D" id="1.10.1070.11">
    <property type="entry name" value="Phosphatidylinositol 3-/4-kinase, catalytic domain"/>
    <property type="match status" value="1"/>
</dbReference>
<keyword evidence="4" id="KW-0067">ATP-binding</keyword>
<protein>
    <recommendedName>
        <fullName evidence="5">PI3K/PI4K catalytic domain-containing protein</fullName>
    </recommendedName>
</protein>
<evidence type="ECO:0000313" key="6">
    <source>
        <dbReference type="EnsemblMetazoa" id="Aqu2.1.16697_001"/>
    </source>
</evidence>
<dbReference type="PROSITE" id="PS00916">
    <property type="entry name" value="PI3_4_KINASE_2"/>
    <property type="match status" value="1"/>
</dbReference>
<dbReference type="Proteomes" id="UP000007879">
    <property type="component" value="Unassembled WGS sequence"/>
</dbReference>
<keyword evidence="3" id="KW-0418">Kinase</keyword>
<dbReference type="PANTHER" id="PTHR10048:SF118">
    <property type="entry name" value="PI-3 KINASE"/>
    <property type="match status" value="1"/>
</dbReference>
<proteinExistence type="predicted"/>
<evidence type="ECO:0000313" key="7">
    <source>
        <dbReference type="Proteomes" id="UP000007879"/>
    </source>
</evidence>
<reference evidence="7" key="1">
    <citation type="journal article" date="2010" name="Nature">
        <title>The Amphimedon queenslandica genome and the evolution of animal complexity.</title>
        <authorList>
            <person name="Srivastava M."/>
            <person name="Simakov O."/>
            <person name="Chapman J."/>
            <person name="Fahey B."/>
            <person name="Gauthier M.E."/>
            <person name="Mitros T."/>
            <person name="Richards G.S."/>
            <person name="Conaco C."/>
            <person name="Dacre M."/>
            <person name="Hellsten U."/>
            <person name="Larroux C."/>
            <person name="Putnam N.H."/>
            <person name="Stanke M."/>
            <person name="Adamska M."/>
            <person name="Darling A."/>
            <person name="Degnan S.M."/>
            <person name="Oakley T.H."/>
            <person name="Plachetzki D.C."/>
            <person name="Zhai Y."/>
            <person name="Adamski M."/>
            <person name="Calcino A."/>
            <person name="Cummins S.F."/>
            <person name="Goodstein D.M."/>
            <person name="Harris C."/>
            <person name="Jackson D.J."/>
            <person name="Leys S.P."/>
            <person name="Shu S."/>
            <person name="Woodcroft B.J."/>
            <person name="Vervoort M."/>
            <person name="Kosik K.S."/>
            <person name="Manning G."/>
            <person name="Degnan B.M."/>
            <person name="Rokhsar D.S."/>
        </authorList>
    </citation>
    <scope>NUCLEOTIDE SEQUENCE [LARGE SCALE GENOMIC DNA]</scope>
</reference>
<dbReference type="InterPro" id="IPR036940">
    <property type="entry name" value="PI3/4_kinase_cat_sf"/>
</dbReference>
<dbReference type="PANTHER" id="PTHR10048">
    <property type="entry name" value="PHOSPHATIDYLINOSITOL KINASE"/>
    <property type="match status" value="1"/>
</dbReference>
<dbReference type="PROSITE" id="PS50290">
    <property type="entry name" value="PI3_4_KINASE_3"/>
    <property type="match status" value="1"/>
</dbReference>
<dbReference type="eggNOG" id="KOG0904">
    <property type="taxonomic scope" value="Eukaryota"/>
</dbReference>
<keyword evidence="2" id="KW-0547">Nucleotide-binding</keyword>
<dbReference type="GO" id="GO:0005737">
    <property type="term" value="C:cytoplasm"/>
    <property type="evidence" value="ECO:0007669"/>
    <property type="project" value="TreeGrafter"/>
</dbReference>
<evidence type="ECO:0000256" key="4">
    <source>
        <dbReference type="ARBA" id="ARBA00022840"/>
    </source>
</evidence>
<dbReference type="GO" id="GO:0048015">
    <property type="term" value="P:phosphatidylinositol-mediated signaling"/>
    <property type="evidence" value="ECO:0007669"/>
    <property type="project" value="TreeGrafter"/>
</dbReference>
<dbReference type="Gene3D" id="3.30.1010.10">
    <property type="entry name" value="Phosphatidylinositol 3-kinase Catalytic Subunit, Chain A, domain 4"/>
    <property type="match status" value="1"/>
</dbReference>
<dbReference type="InterPro" id="IPR000403">
    <property type="entry name" value="PI3/4_kinase_cat_dom"/>
</dbReference>
<evidence type="ECO:0000256" key="2">
    <source>
        <dbReference type="ARBA" id="ARBA00022741"/>
    </source>
</evidence>
<gene>
    <name evidence="6" type="primary">100637686</name>
</gene>
<dbReference type="InterPro" id="IPR018936">
    <property type="entry name" value="PI3/4_kinase_CS"/>
</dbReference>
<dbReference type="GO" id="GO:0005886">
    <property type="term" value="C:plasma membrane"/>
    <property type="evidence" value="ECO:0007669"/>
    <property type="project" value="TreeGrafter"/>
</dbReference>
<reference evidence="6" key="2">
    <citation type="submission" date="2017-05" db="UniProtKB">
        <authorList>
            <consortium name="EnsemblMetazoa"/>
        </authorList>
    </citation>
    <scope>IDENTIFICATION</scope>
</reference>
<dbReference type="SMART" id="SM00146">
    <property type="entry name" value="PI3Kc"/>
    <property type="match status" value="1"/>
</dbReference>